<proteinExistence type="predicted"/>
<evidence type="ECO:0008006" key="3">
    <source>
        <dbReference type="Google" id="ProtNLM"/>
    </source>
</evidence>
<keyword evidence="2" id="KW-1185">Reference proteome</keyword>
<sequence length="282" mass="31543">MNYAQDALWWRLAHPTVRDLASLLTAPPLWHTGCELPVRELLGEHGFRLLLAWDEQWQSDPQRQPENLTRNRYALGKYAEDLLAYWFTHAPHAKLLAANLPVYGNEAGGNSTLGEMDYIAELNGTLYHIELACKYHGSATGENMAGLNPRDTLARKQRKLQRQLALLATPEAQAALRQHGIAPDNIRSASIVRGIGFTAAGTLPPAFPPQAWSGIWTTTPQALPEHARYYRLPRTEYLAPARITQPETISRSQITPAALYAQVAPRPDGYWHEEQRIMVVAG</sequence>
<name>C4GLU6_9NEIS</name>
<dbReference type="InterPro" id="IPR015003">
    <property type="entry name" value="DUF1853"/>
</dbReference>
<dbReference type="Proteomes" id="UP000003009">
    <property type="component" value="Unassembled WGS sequence"/>
</dbReference>
<dbReference type="STRING" id="629741.GCWU000324_02669"/>
<reference evidence="1" key="1">
    <citation type="submission" date="2009-04" db="EMBL/GenBank/DDBJ databases">
        <authorList>
            <person name="Weinstock G."/>
            <person name="Sodergren E."/>
            <person name="Clifton S."/>
            <person name="Fulton L."/>
            <person name="Fulton B."/>
            <person name="Courtney L."/>
            <person name="Fronick C."/>
            <person name="Harrison M."/>
            <person name="Strong C."/>
            <person name="Farmer C."/>
            <person name="Delahaunty K."/>
            <person name="Markovic C."/>
            <person name="Hall O."/>
            <person name="Minx P."/>
            <person name="Tomlinson C."/>
            <person name="Mitreva M."/>
            <person name="Nelson J."/>
            <person name="Hou S."/>
            <person name="Wollam A."/>
            <person name="Pepin K.H."/>
            <person name="Johnson M."/>
            <person name="Bhonagiri V."/>
            <person name="Nash W.E."/>
            <person name="Warren W."/>
            <person name="Chinwalla A."/>
            <person name="Mardis E.R."/>
            <person name="Wilson R.K."/>
        </authorList>
    </citation>
    <scope>NUCLEOTIDE SEQUENCE [LARGE SCALE GENOMIC DNA]</scope>
    <source>
        <strain evidence="1">ATCC 51147</strain>
    </source>
</reference>
<organism evidence="1 2">
    <name type="scientific">Kingella oralis ATCC 51147</name>
    <dbReference type="NCBI Taxonomy" id="629741"/>
    <lineage>
        <taxon>Bacteria</taxon>
        <taxon>Pseudomonadati</taxon>
        <taxon>Pseudomonadota</taxon>
        <taxon>Betaproteobacteria</taxon>
        <taxon>Neisseriales</taxon>
        <taxon>Neisseriaceae</taxon>
        <taxon>Kingella</taxon>
    </lineage>
</organism>
<dbReference type="AlphaFoldDB" id="C4GLU6"/>
<protein>
    <recommendedName>
        <fullName evidence="3">DUF1853 family protein</fullName>
    </recommendedName>
</protein>
<gene>
    <name evidence="1" type="ORF">GCWU000324_02669</name>
</gene>
<comment type="caution">
    <text evidence="1">The sequence shown here is derived from an EMBL/GenBank/DDBJ whole genome shotgun (WGS) entry which is preliminary data.</text>
</comment>
<evidence type="ECO:0000313" key="2">
    <source>
        <dbReference type="Proteomes" id="UP000003009"/>
    </source>
</evidence>
<accession>C4GLU6</accession>
<dbReference type="HOGENOM" id="CLU_053324_1_0_4"/>
<evidence type="ECO:0000313" key="1">
    <source>
        <dbReference type="EMBL" id="EEP67097.1"/>
    </source>
</evidence>
<dbReference type="Pfam" id="PF08907">
    <property type="entry name" value="DUF1853"/>
    <property type="match status" value="1"/>
</dbReference>
<dbReference type="GeneID" id="84905506"/>
<dbReference type="OrthoDB" id="378654at2"/>
<dbReference type="EMBL" id="ACJW02000005">
    <property type="protein sequence ID" value="EEP67097.1"/>
    <property type="molecule type" value="Genomic_DNA"/>
</dbReference>
<dbReference type="RefSeq" id="WP_003798108.1">
    <property type="nucleotide sequence ID" value="NZ_GG665873.1"/>
</dbReference>